<dbReference type="InterPro" id="IPR036291">
    <property type="entry name" value="NAD(P)-bd_dom_sf"/>
</dbReference>
<dbReference type="Pfam" id="PF00106">
    <property type="entry name" value="adh_short"/>
    <property type="match status" value="1"/>
</dbReference>
<evidence type="ECO:0000313" key="2">
    <source>
        <dbReference type="Proteomes" id="UP000717696"/>
    </source>
</evidence>
<dbReference type="PANTHER" id="PTHR45458">
    <property type="entry name" value="SHORT-CHAIN DEHYDROGENASE/REDUCTASE SDR"/>
    <property type="match status" value="1"/>
</dbReference>
<name>A0A9P9IK86_9HYPO</name>
<accession>A0A9P9IK86</accession>
<keyword evidence="2" id="KW-1185">Reference proteome</keyword>
<sequence>MTVFVVTGARTGIGREAVLQLASDSSNTVVAVVRDLKADITSLKEIKKSNSGNVHIVECDVSDTNSIFQLVGRLTEALGADFRVNYLIQFAGILHSREHTSVNLTAESLTSHFTSNVVGPALVTQSLLPHLAPGAVIANITSGIGSLTMLTNGQIPLQLTPYSISKTALNMLTVHQATHLGSRASVVAIDPGHVKTPMGGPDAVVEIADSARGVIKVVTELKPEDSGKFLLYNGASLPW</sequence>
<dbReference type="EMBL" id="JAGMUU010000025">
    <property type="protein sequence ID" value="KAH7123332.1"/>
    <property type="molecule type" value="Genomic_DNA"/>
</dbReference>
<dbReference type="SUPFAM" id="SSF51735">
    <property type="entry name" value="NAD(P)-binding Rossmann-fold domains"/>
    <property type="match status" value="1"/>
</dbReference>
<dbReference type="OrthoDB" id="5296at2759"/>
<dbReference type="GO" id="GO:0016616">
    <property type="term" value="F:oxidoreductase activity, acting on the CH-OH group of donors, NAD or NADP as acceptor"/>
    <property type="evidence" value="ECO:0007669"/>
    <property type="project" value="TreeGrafter"/>
</dbReference>
<comment type="caution">
    <text evidence="1">The sequence shown here is derived from an EMBL/GenBank/DDBJ whole genome shotgun (WGS) entry which is preliminary data.</text>
</comment>
<protein>
    <submittedName>
        <fullName evidence="1">NADP-dependent dehydrogenase-like protein</fullName>
    </submittedName>
</protein>
<dbReference type="AlphaFoldDB" id="A0A9P9IK86"/>
<organism evidence="1 2">
    <name type="scientific">Dactylonectria estremocensis</name>
    <dbReference type="NCBI Taxonomy" id="1079267"/>
    <lineage>
        <taxon>Eukaryota</taxon>
        <taxon>Fungi</taxon>
        <taxon>Dikarya</taxon>
        <taxon>Ascomycota</taxon>
        <taxon>Pezizomycotina</taxon>
        <taxon>Sordariomycetes</taxon>
        <taxon>Hypocreomycetidae</taxon>
        <taxon>Hypocreales</taxon>
        <taxon>Nectriaceae</taxon>
        <taxon>Dactylonectria</taxon>
    </lineage>
</organism>
<reference evidence="1" key="1">
    <citation type="journal article" date="2021" name="Nat. Commun.">
        <title>Genetic determinants of endophytism in the Arabidopsis root mycobiome.</title>
        <authorList>
            <person name="Mesny F."/>
            <person name="Miyauchi S."/>
            <person name="Thiergart T."/>
            <person name="Pickel B."/>
            <person name="Atanasova L."/>
            <person name="Karlsson M."/>
            <person name="Huettel B."/>
            <person name="Barry K.W."/>
            <person name="Haridas S."/>
            <person name="Chen C."/>
            <person name="Bauer D."/>
            <person name="Andreopoulos W."/>
            <person name="Pangilinan J."/>
            <person name="LaButti K."/>
            <person name="Riley R."/>
            <person name="Lipzen A."/>
            <person name="Clum A."/>
            <person name="Drula E."/>
            <person name="Henrissat B."/>
            <person name="Kohler A."/>
            <person name="Grigoriev I.V."/>
            <person name="Martin F.M."/>
            <person name="Hacquard S."/>
        </authorList>
    </citation>
    <scope>NUCLEOTIDE SEQUENCE</scope>
    <source>
        <strain evidence="1">MPI-CAGE-AT-0021</strain>
    </source>
</reference>
<dbReference type="Gene3D" id="3.40.50.720">
    <property type="entry name" value="NAD(P)-binding Rossmann-like Domain"/>
    <property type="match status" value="1"/>
</dbReference>
<gene>
    <name evidence="1" type="ORF">B0J13DRAFT_566422</name>
</gene>
<dbReference type="PRINTS" id="PR00081">
    <property type="entry name" value="GDHRDH"/>
</dbReference>
<proteinExistence type="predicted"/>
<evidence type="ECO:0000313" key="1">
    <source>
        <dbReference type="EMBL" id="KAH7123332.1"/>
    </source>
</evidence>
<dbReference type="CDD" id="cd05325">
    <property type="entry name" value="carb_red_sniffer_like_SDR_c"/>
    <property type="match status" value="1"/>
</dbReference>
<dbReference type="InterPro" id="IPR052184">
    <property type="entry name" value="SDR_enzymes"/>
</dbReference>
<dbReference type="InterPro" id="IPR002347">
    <property type="entry name" value="SDR_fam"/>
</dbReference>
<dbReference type="PANTHER" id="PTHR45458:SF1">
    <property type="entry name" value="SHORT CHAIN DEHYDROGENASE"/>
    <property type="match status" value="1"/>
</dbReference>
<dbReference type="Proteomes" id="UP000717696">
    <property type="component" value="Unassembled WGS sequence"/>
</dbReference>